<dbReference type="EMBL" id="OBDZ01000031">
    <property type="protein sequence ID" value="SNY43114.1"/>
    <property type="molecule type" value="Genomic_DNA"/>
</dbReference>
<dbReference type="InterPro" id="IPR011330">
    <property type="entry name" value="Glyco_hydro/deAcase_b/a-brl"/>
</dbReference>
<name>A0A285I5A1_9FIRM</name>
<comment type="similarity">
    <text evidence="1">Belongs to the LamB/PxpA family.</text>
</comment>
<comment type="subunit">
    <text evidence="1">Forms a complex composed of PxpA, PxpB and PxpC.</text>
</comment>
<evidence type="ECO:0000313" key="2">
    <source>
        <dbReference type="EMBL" id="SNY43114.1"/>
    </source>
</evidence>
<keyword evidence="1" id="KW-0378">Hydrolase</keyword>
<dbReference type="PANTHER" id="PTHR30292">
    <property type="entry name" value="UNCHARACTERIZED PROTEIN YBGL-RELATED"/>
    <property type="match status" value="1"/>
</dbReference>
<sequence length="252" mass="27414">MRKVDLNSDLGESYGRYSCGNDYEVIKRISSANIACGFHAGDPVVMEKTVKFALEEGVAIGAHPGLPDLMGFGRRRMEVSLEEVRAYLIYQVAALDGFVKTLGGKLQHVKPHGALYNMAASDYNLARAIAEAIYNLNSELVLVGLANSELIKAAEDVGLRTANEVFADRAYTSDGKLLSRREVGAVIEDGNVIAKRVLKMIVENKVETITGEEIEIKADTICVHGDTEAALALVEQINQTLDENDIEVAPFL</sequence>
<organism evidence="2 3">
    <name type="scientific">Orenia metallireducens</name>
    <dbReference type="NCBI Taxonomy" id="1413210"/>
    <lineage>
        <taxon>Bacteria</taxon>
        <taxon>Bacillati</taxon>
        <taxon>Bacillota</taxon>
        <taxon>Clostridia</taxon>
        <taxon>Halanaerobiales</taxon>
        <taxon>Halobacteroidaceae</taxon>
        <taxon>Orenia</taxon>
    </lineage>
</organism>
<dbReference type="Pfam" id="PF03746">
    <property type="entry name" value="LamB_YcsF"/>
    <property type="match status" value="1"/>
</dbReference>
<proteinExistence type="inferred from homology"/>
<dbReference type="NCBIfam" id="NF003816">
    <property type="entry name" value="PRK05406.1-5"/>
    <property type="match status" value="1"/>
</dbReference>
<dbReference type="NCBIfam" id="NF003814">
    <property type="entry name" value="PRK05406.1-3"/>
    <property type="match status" value="1"/>
</dbReference>
<keyword evidence="3" id="KW-1185">Reference proteome</keyword>
<dbReference type="OrthoDB" id="9773478at2"/>
<evidence type="ECO:0000313" key="3">
    <source>
        <dbReference type="Proteomes" id="UP000219573"/>
    </source>
</evidence>
<comment type="catalytic activity">
    <reaction evidence="1">
        <text>5-oxo-L-proline + ATP + 2 H2O = L-glutamate + ADP + phosphate + H(+)</text>
        <dbReference type="Rhea" id="RHEA:10348"/>
        <dbReference type="ChEBI" id="CHEBI:15377"/>
        <dbReference type="ChEBI" id="CHEBI:15378"/>
        <dbReference type="ChEBI" id="CHEBI:29985"/>
        <dbReference type="ChEBI" id="CHEBI:30616"/>
        <dbReference type="ChEBI" id="CHEBI:43474"/>
        <dbReference type="ChEBI" id="CHEBI:58402"/>
        <dbReference type="ChEBI" id="CHEBI:456216"/>
        <dbReference type="EC" id="3.5.2.9"/>
    </reaction>
</comment>
<gene>
    <name evidence="1" type="primary">pxpA</name>
    <name evidence="2" type="ORF">SAMN06265827_13116</name>
</gene>
<dbReference type="PANTHER" id="PTHR30292:SF0">
    <property type="entry name" value="5-OXOPROLINASE SUBUNIT A"/>
    <property type="match status" value="1"/>
</dbReference>
<evidence type="ECO:0000256" key="1">
    <source>
        <dbReference type="HAMAP-Rule" id="MF_00691"/>
    </source>
</evidence>
<dbReference type="SUPFAM" id="SSF88713">
    <property type="entry name" value="Glycoside hydrolase/deacetylase"/>
    <property type="match status" value="1"/>
</dbReference>
<keyword evidence="1" id="KW-0547">Nucleotide-binding</keyword>
<dbReference type="GO" id="GO:0017168">
    <property type="term" value="F:5-oxoprolinase (ATP-hydrolyzing) activity"/>
    <property type="evidence" value="ECO:0007669"/>
    <property type="project" value="UniProtKB-UniRule"/>
</dbReference>
<accession>A0A285I5A1</accession>
<protein>
    <recommendedName>
        <fullName evidence="1">5-oxoprolinase subunit A</fullName>
        <shortName evidence="1">5-OPase subunit A</shortName>
        <ecNumber evidence="1">3.5.2.9</ecNumber>
    </recommendedName>
    <alternativeName>
        <fullName evidence="1">5-oxoprolinase (ATP-hydrolyzing) subunit A</fullName>
    </alternativeName>
</protein>
<dbReference type="STRING" id="1413210.U472_05315"/>
<reference evidence="3" key="1">
    <citation type="submission" date="2017-09" db="EMBL/GenBank/DDBJ databases">
        <authorList>
            <person name="Varghese N."/>
            <person name="Submissions S."/>
        </authorList>
    </citation>
    <scope>NUCLEOTIDE SEQUENCE [LARGE SCALE GENOMIC DNA]</scope>
    <source>
        <strain evidence="3">MSL47</strain>
    </source>
</reference>
<dbReference type="EC" id="3.5.2.9" evidence="1"/>
<dbReference type="HAMAP" id="MF_00691">
    <property type="entry name" value="PxpA"/>
    <property type="match status" value="1"/>
</dbReference>
<dbReference type="CDD" id="cd10787">
    <property type="entry name" value="LamB_YcsF_like"/>
    <property type="match status" value="1"/>
</dbReference>
<dbReference type="AlphaFoldDB" id="A0A285I5A1"/>
<comment type="function">
    <text evidence="1">Catalyzes the cleavage of 5-oxoproline to form L-glutamate coupled to the hydrolysis of ATP to ADP and inorganic phosphate.</text>
</comment>
<dbReference type="GO" id="GO:0005524">
    <property type="term" value="F:ATP binding"/>
    <property type="evidence" value="ECO:0007669"/>
    <property type="project" value="UniProtKB-UniRule"/>
</dbReference>
<dbReference type="InterPro" id="IPR005501">
    <property type="entry name" value="LamB/YcsF/PxpA-like"/>
</dbReference>
<dbReference type="GO" id="GO:0005975">
    <property type="term" value="P:carbohydrate metabolic process"/>
    <property type="evidence" value="ECO:0007669"/>
    <property type="project" value="InterPro"/>
</dbReference>
<dbReference type="Proteomes" id="UP000219573">
    <property type="component" value="Unassembled WGS sequence"/>
</dbReference>
<dbReference type="RefSeq" id="WP_097019163.1">
    <property type="nucleotide sequence ID" value="NZ_OBDZ01000031.1"/>
</dbReference>
<keyword evidence="1" id="KW-0067">ATP-binding</keyword>
<dbReference type="Gene3D" id="3.20.20.370">
    <property type="entry name" value="Glycoside hydrolase/deacetylase"/>
    <property type="match status" value="1"/>
</dbReference>